<keyword evidence="3" id="KW-1185">Reference proteome</keyword>
<feature type="compositionally biased region" description="Basic and acidic residues" evidence="1">
    <location>
        <begin position="277"/>
        <end position="313"/>
    </location>
</feature>
<feature type="region of interest" description="Disordered" evidence="1">
    <location>
        <begin position="129"/>
        <end position="160"/>
    </location>
</feature>
<evidence type="ECO:0000256" key="1">
    <source>
        <dbReference type="SAM" id="MobiDB-lite"/>
    </source>
</evidence>
<dbReference type="OrthoDB" id="10477958at2759"/>
<accession>N1PC95</accession>
<evidence type="ECO:0000313" key="3">
    <source>
        <dbReference type="Proteomes" id="UP000016933"/>
    </source>
</evidence>
<dbReference type="EMBL" id="KB446544">
    <property type="protein sequence ID" value="EME40063.1"/>
    <property type="molecule type" value="Genomic_DNA"/>
</dbReference>
<name>N1PC95_DOTSN</name>
<dbReference type="AlphaFoldDB" id="N1PC95"/>
<reference evidence="3" key="1">
    <citation type="journal article" date="2012" name="PLoS Genet.">
        <title>The genomes of the fungal plant pathogens Cladosporium fulvum and Dothistroma septosporum reveal adaptation to different hosts and lifestyles but also signatures of common ancestry.</title>
        <authorList>
            <person name="de Wit P.J.G.M."/>
            <person name="van der Burgt A."/>
            <person name="Oekmen B."/>
            <person name="Stergiopoulos I."/>
            <person name="Abd-Elsalam K.A."/>
            <person name="Aerts A.L."/>
            <person name="Bahkali A.H."/>
            <person name="Beenen H.G."/>
            <person name="Chettri P."/>
            <person name="Cox M.P."/>
            <person name="Datema E."/>
            <person name="de Vries R.P."/>
            <person name="Dhillon B."/>
            <person name="Ganley A.R."/>
            <person name="Griffiths S.A."/>
            <person name="Guo Y."/>
            <person name="Hamelin R.C."/>
            <person name="Henrissat B."/>
            <person name="Kabir M.S."/>
            <person name="Jashni M.K."/>
            <person name="Kema G."/>
            <person name="Klaubauf S."/>
            <person name="Lapidus A."/>
            <person name="Levasseur A."/>
            <person name="Lindquist E."/>
            <person name="Mehrabi R."/>
            <person name="Ohm R.A."/>
            <person name="Owen T.J."/>
            <person name="Salamov A."/>
            <person name="Schwelm A."/>
            <person name="Schijlen E."/>
            <person name="Sun H."/>
            <person name="van den Burg H.A."/>
            <person name="van Ham R.C.H.J."/>
            <person name="Zhang S."/>
            <person name="Goodwin S.B."/>
            <person name="Grigoriev I.V."/>
            <person name="Collemare J."/>
            <person name="Bradshaw R.E."/>
        </authorList>
    </citation>
    <scope>NUCLEOTIDE SEQUENCE [LARGE SCALE GENOMIC DNA]</scope>
    <source>
        <strain evidence="3">NZE10 / CBS 128990</strain>
    </source>
</reference>
<dbReference type="Proteomes" id="UP000016933">
    <property type="component" value="Unassembled WGS sequence"/>
</dbReference>
<dbReference type="HOGENOM" id="CLU_737750_0_0_1"/>
<reference evidence="2 3" key="2">
    <citation type="journal article" date="2012" name="PLoS Pathog.">
        <title>Diverse lifestyles and strategies of plant pathogenesis encoded in the genomes of eighteen Dothideomycetes fungi.</title>
        <authorList>
            <person name="Ohm R.A."/>
            <person name="Feau N."/>
            <person name="Henrissat B."/>
            <person name="Schoch C.L."/>
            <person name="Horwitz B.A."/>
            <person name="Barry K.W."/>
            <person name="Condon B.J."/>
            <person name="Copeland A.C."/>
            <person name="Dhillon B."/>
            <person name="Glaser F."/>
            <person name="Hesse C.N."/>
            <person name="Kosti I."/>
            <person name="LaButti K."/>
            <person name="Lindquist E.A."/>
            <person name="Lucas S."/>
            <person name="Salamov A.A."/>
            <person name="Bradshaw R.E."/>
            <person name="Ciuffetti L."/>
            <person name="Hamelin R.C."/>
            <person name="Kema G.H.J."/>
            <person name="Lawrence C."/>
            <person name="Scott J.A."/>
            <person name="Spatafora J.W."/>
            <person name="Turgeon B.G."/>
            <person name="de Wit P.J.G.M."/>
            <person name="Zhong S."/>
            <person name="Goodwin S.B."/>
            <person name="Grigoriev I.V."/>
        </authorList>
    </citation>
    <scope>NUCLEOTIDE SEQUENCE [LARGE SCALE GENOMIC DNA]</scope>
    <source>
        <strain evidence="3">NZE10 / CBS 128990</strain>
    </source>
</reference>
<dbReference type="OMA" id="RITKRMS"/>
<organism evidence="2 3">
    <name type="scientific">Dothistroma septosporum (strain NZE10 / CBS 128990)</name>
    <name type="common">Red band needle blight fungus</name>
    <name type="synonym">Mycosphaerella pini</name>
    <dbReference type="NCBI Taxonomy" id="675120"/>
    <lineage>
        <taxon>Eukaryota</taxon>
        <taxon>Fungi</taxon>
        <taxon>Dikarya</taxon>
        <taxon>Ascomycota</taxon>
        <taxon>Pezizomycotina</taxon>
        <taxon>Dothideomycetes</taxon>
        <taxon>Dothideomycetidae</taxon>
        <taxon>Mycosphaerellales</taxon>
        <taxon>Mycosphaerellaceae</taxon>
        <taxon>Dothistroma</taxon>
    </lineage>
</organism>
<feature type="compositionally biased region" description="Polar residues" evidence="1">
    <location>
        <begin position="150"/>
        <end position="159"/>
    </location>
</feature>
<sequence>MGNTASRENSAKRLLEQGSLTLPLGSQVEKLFHEDFDDDAQAILTPNTPTTPAFLSSERRQKRTSWRNSLDMNKWAPVLPATSNKRDSGHGSSNGTSTEYLSPSSALSILSTRKSSEVLPARQVLSLQAKGGNAERAVEPDDPATRSFDSKSASPQTVDIPSLTAPSLAANAVLPNPINSRSSTRLPEHISPQQAVSRIARRMAANTPTPNDSNASIPLIAGTDTASSKHDSALLSEDISTHDFQPSSLVLDPNHPAAPHLLQRLSAEGGAQQVLSKARERSRSRDRSHDQQRQRKRRQSQDGPRRLAARLDDLTEALSPRNPVDMPARWQQRVTKRLSDQEFSDRHKKRLSGVSVGQRTSWLEGPSAPSSDRED</sequence>
<protein>
    <submittedName>
        <fullName evidence="2">Uncharacterized protein</fullName>
    </submittedName>
</protein>
<gene>
    <name evidence="2" type="ORF">DOTSEDRAFT_82761</name>
</gene>
<feature type="region of interest" description="Disordered" evidence="1">
    <location>
        <begin position="42"/>
        <end position="104"/>
    </location>
</feature>
<proteinExistence type="predicted"/>
<evidence type="ECO:0000313" key="2">
    <source>
        <dbReference type="EMBL" id="EME40063.1"/>
    </source>
</evidence>
<feature type="region of interest" description="Disordered" evidence="1">
    <location>
        <begin position="267"/>
        <end position="375"/>
    </location>
</feature>
<feature type="compositionally biased region" description="Polar residues" evidence="1">
    <location>
        <begin position="44"/>
        <end position="54"/>
    </location>
</feature>
<feature type="compositionally biased region" description="Polar residues" evidence="1">
    <location>
        <begin position="90"/>
        <end position="104"/>
    </location>
</feature>